<dbReference type="GO" id="GO:0008270">
    <property type="term" value="F:zinc ion binding"/>
    <property type="evidence" value="ECO:0007669"/>
    <property type="project" value="UniProtKB-KW"/>
</dbReference>
<keyword evidence="1" id="KW-0479">Metal-binding</keyword>
<feature type="region of interest" description="Disordered" evidence="2">
    <location>
        <begin position="431"/>
        <end position="459"/>
    </location>
</feature>
<feature type="region of interest" description="Disordered" evidence="2">
    <location>
        <begin position="177"/>
        <end position="225"/>
    </location>
</feature>
<feature type="region of interest" description="Disordered" evidence="2">
    <location>
        <begin position="963"/>
        <end position="1039"/>
    </location>
</feature>
<accession>A0A915EXJ1</accession>
<feature type="domain" description="C2H2-type" evidence="3">
    <location>
        <begin position="244"/>
        <end position="272"/>
    </location>
</feature>
<keyword evidence="1" id="KW-0863">Zinc-finger</keyword>
<feature type="compositionally biased region" description="Basic and acidic residues" evidence="2">
    <location>
        <begin position="796"/>
        <end position="806"/>
    </location>
</feature>
<dbReference type="InterPro" id="IPR011011">
    <property type="entry name" value="Znf_FYVE_PHD"/>
</dbReference>
<dbReference type="AlphaFoldDB" id="A0A915EXJ1"/>
<evidence type="ECO:0000256" key="2">
    <source>
        <dbReference type="SAM" id="MobiDB-lite"/>
    </source>
</evidence>
<feature type="compositionally biased region" description="Polar residues" evidence="2">
    <location>
        <begin position="266"/>
        <end position="278"/>
    </location>
</feature>
<dbReference type="Proteomes" id="UP000887562">
    <property type="component" value="Unplaced"/>
</dbReference>
<feature type="compositionally biased region" description="Polar residues" evidence="2">
    <location>
        <begin position="784"/>
        <end position="793"/>
    </location>
</feature>
<evidence type="ECO:0000313" key="4">
    <source>
        <dbReference type="Proteomes" id="UP000887562"/>
    </source>
</evidence>
<proteinExistence type="predicted"/>
<evidence type="ECO:0000313" key="5">
    <source>
        <dbReference type="WBParaSite" id="maker-E.canG7_contigs_0977-snap-gene-1.28-mRNA-1"/>
    </source>
</evidence>
<dbReference type="InterPro" id="IPR013087">
    <property type="entry name" value="Znf_C2H2_type"/>
</dbReference>
<feature type="compositionally biased region" description="Polar residues" evidence="2">
    <location>
        <begin position="439"/>
        <end position="459"/>
    </location>
</feature>
<evidence type="ECO:0000256" key="1">
    <source>
        <dbReference type="PROSITE-ProRule" id="PRU00042"/>
    </source>
</evidence>
<feature type="compositionally biased region" description="Acidic residues" evidence="2">
    <location>
        <begin position="966"/>
        <end position="982"/>
    </location>
</feature>
<reference evidence="5" key="1">
    <citation type="submission" date="2022-11" db="UniProtKB">
        <authorList>
            <consortium name="WormBaseParasite"/>
        </authorList>
    </citation>
    <scope>IDENTIFICATION</scope>
</reference>
<dbReference type="CDD" id="cd15489">
    <property type="entry name" value="PHD_SF"/>
    <property type="match status" value="1"/>
</dbReference>
<feature type="region of interest" description="Disordered" evidence="2">
    <location>
        <begin position="118"/>
        <end position="150"/>
    </location>
</feature>
<feature type="compositionally biased region" description="Basic residues" evidence="2">
    <location>
        <begin position="14"/>
        <end position="30"/>
    </location>
</feature>
<dbReference type="PROSITE" id="PS00028">
    <property type="entry name" value="ZINC_FINGER_C2H2_1"/>
    <property type="match status" value="1"/>
</dbReference>
<dbReference type="WBParaSite" id="maker-E.canG7_contigs_0977-snap-gene-1.28-mRNA-1">
    <property type="protein sequence ID" value="maker-E.canG7_contigs_0977-snap-gene-1.28-mRNA-1"/>
    <property type="gene ID" value="EcG7_00360"/>
</dbReference>
<feature type="region of interest" description="Disordered" evidence="2">
    <location>
        <begin position="702"/>
        <end position="834"/>
    </location>
</feature>
<feature type="region of interest" description="Disordered" evidence="2">
    <location>
        <begin position="525"/>
        <end position="556"/>
    </location>
</feature>
<protein>
    <submittedName>
        <fullName evidence="5">C2H2-type domain-containing protein</fullName>
    </submittedName>
</protein>
<dbReference type="CDD" id="cd04508">
    <property type="entry name" value="Tudor_SF"/>
    <property type="match status" value="1"/>
</dbReference>
<feature type="compositionally biased region" description="Basic and acidic residues" evidence="2">
    <location>
        <begin position="118"/>
        <end position="135"/>
    </location>
</feature>
<sequence length="1039" mass="114628">MLLGRNFKSEKVHSLSKRRLMQNSSKSKRGVPHEVHNHQKPASRPVYEIGSYVMARWRNNYEYLAEVLAYRQRSRDHLEYRIKFSWDGVVEWTPASSIRRAEQSEINYVLRFIRQHRQAETTKKGPNEERERKPMVDANDGSNDTPVAKGDMLYDRNIAQFHEACRKRRELKKRAVSGEFEGSKLEEPPKLENPTVSPPNKPGVKSEQPSLAKRSGATVRKMSPKPTEVVDLAVPSQEIPPTTFQCPHCPRKMRRQSLLTAHLQNYHSAKSTSPQPTVELTPAPKKRKVEGRPLPAAAQPERYVFCPTCKFSGSTTELVQNLIQCVVCRVWSHRACTSQGAAKHFSALVFLFFLLLSWICTFCHRAPSRSGLTDWPTESGETGEVTMSQPGDNPSLAQLTRETMSLITWLRHLNTLIVTGRRTLCRIRGLSGSGDSGNGEAQSTVATSNAPKENSADSTTADLTMDFPFIPAPQVVAGEEHLSALESTDITRILANLANSSPEDLPDLMTAISDDLLNVPASTQQGQPLAQVQSGSPGQTAAPPPPPPPQSGAIFDTPTKTLLASLEQVLYQGGSGLSNSKPFPPPTATTIEADLQRPLTIDAASPFFTTPVKSLRSGSASVSDIEAAASLIGFAESSSRAEFGLSTASTTPSCDEAKSQRVSSDLDCLESEILIPLEEMISLIESRLDVIESQVAKLQGNQATALPHSNVENRDGMDEGDGDDGDSVSALSRTPAFSHSSLSPSSSRSLSPTSPQEGGGGDAQSTGMSQAEDALEKDPPQREASLNNATSPPTDAELHPEEDHDLTNTATSAPKRKRRRRKWRSSEPDFEETCNAKEDEPFVAIHQPFHRIVFDEDGNASDVVLRPRCEYQVNRKHQKRLATSSYRWSSSIQSEDNTISVVPKEPKTSSLLPAVKCAVDHPEVKNLEVRIHHFPNNYETVVNYWYATLEWLDRAAMGSIDQETNANEDGEKEEVGDEETYSDEINNGGYTEEAFEDNAKVNYSPPDDNVKTYTAVKQDDTREDNETIVERSDNTNEKD</sequence>
<dbReference type="PROSITE" id="PS50157">
    <property type="entry name" value="ZINC_FINGER_C2H2_2"/>
    <property type="match status" value="1"/>
</dbReference>
<dbReference type="Gene3D" id="2.30.30.140">
    <property type="match status" value="1"/>
</dbReference>
<feature type="compositionally biased region" description="Low complexity" evidence="2">
    <location>
        <begin position="738"/>
        <end position="755"/>
    </location>
</feature>
<feature type="region of interest" description="Disordered" evidence="2">
    <location>
        <begin position="1"/>
        <end position="41"/>
    </location>
</feature>
<feature type="compositionally biased region" description="Basic residues" evidence="2">
    <location>
        <begin position="814"/>
        <end position="823"/>
    </location>
</feature>
<feature type="region of interest" description="Disordered" evidence="2">
    <location>
        <begin position="266"/>
        <end position="294"/>
    </location>
</feature>
<feature type="compositionally biased region" description="Basic and acidic residues" evidence="2">
    <location>
        <begin position="181"/>
        <end position="190"/>
    </location>
</feature>
<dbReference type="SUPFAM" id="SSF57903">
    <property type="entry name" value="FYVE/PHD zinc finger"/>
    <property type="match status" value="1"/>
</dbReference>
<evidence type="ECO:0000259" key="3">
    <source>
        <dbReference type="PROSITE" id="PS50157"/>
    </source>
</evidence>
<keyword evidence="1" id="KW-0862">Zinc</keyword>
<organism evidence="4 5">
    <name type="scientific">Echinococcus canadensis</name>
    <dbReference type="NCBI Taxonomy" id="519352"/>
    <lineage>
        <taxon>Eukaryota</taxon>
        <taxon>Metazoa</taxon>
        <taxon>Spiralia</taxon>
        <taxon>Lophotrochozoa</taxon>
        <taxon>Platyhelminthes</taxon>
        <taxon>Cestoda</taxon>
        <taxon>Eucestoda</taxon>
        <taxon>Cyclophyllidea</taxon>
        <taxon>Taeniidae</taxon>
        <taxon>Echinococcus</taxon>
        <taxon>Echinococcus canadensis group</taxon>
    </lineage>
</organism>
<keyword evidence="4" id="KW-1185">Reference proteome</keyword>
<feature type="region of interest" description="Disordered" evidence="2">
    <location>
        <begin position="373"/>
        <end position="395"/>
    </location>
</feature>
<feature type="compositionally biased region" description="Basic and acidic residues" evidence="2">
    <location>
        <begin position="1017"/>
        <end position="1039"/>
    </location>
</feature>
<name>A0A915EXJ1_9CEST</name>
<feature type="compositionally biased region" description="Polar residues" evidence="2">
    <location>
        <begin position="385"/>
        <end position="395"/>
    </location>
</feature>